<feature type="compositionally biased region" description="Polar residues" evidence="2">
    <location>
        <begin position="237"/>
        <end position="249"/>
    </location>
</feature>
<dbReference type="EMBL" id="GHES01022587">
    <property type="protein sequence ID" value="MPA53146.1"/>
    <property type="molecule type" value="Transcribed_RNA"/>
</dbReference>
<feature type="compositionally biased region" description="Polar residues" evidence="2">
    <location>
        <begin position="273"/>
        <end position="284"/>
    </location>
</feature>
<evidence type="ECO:0000259" key="3">
    <source>
        <dbReference type="PROSITE" id="PS50076"/>
    </source>
</evidence>
<feature type="region of interest" description="Disordered" evidence="2">
    <location>
        <begin position="110"/>
        <end position="177"/>
    </location>
</feature>
<feature type="region of interest" description="Disordered" evidence="2">
    <location>
        <begin position="236"/>
        <end position="312"/>
    </location>
</feature>
<feature type="compositionally biased region" description="Basic and acidic residues" evidence="2">
    <location>
        <begin position="291"/>
        <end position="309"/>
    </location>
</feature>
<feature type="compositionally biased region" description="Polar residues" evidence="2">
    <location>
        <begin position="113"/>
        <end position="128"/>
    </location>
</feature>
<dbReference type="Gene3D" id="1.10.287.110">
    <property type="entry name" value="DnaJ domain"/>
    <property type="match status" value="1"/>
</dbReference>
<keyword evidence="1" id="KW-0175">Coiled coil</keyword>
<organism evidence="4">
    <name type="scientific">Davidia involucrata</name>
    <name type="common">Dove tree</name>
    <dbReference type="NCBI Taxonomy" id="16924"/>
    <lineage>
        <taxon>Eukaryota</taxon>
        <taxon>Viridiplantae</taxon>
        <taxon>Streptophyta</taxon>
        <taxon>Embryophyta</taxon>
        <taxon>Tracheophyta</taxon>
        <taxon>Spermatophyta</taxon>
        <taxon>Magnoliopsida</taxon>
        <taxon>eudicotyledons</taxon>
        <taxon>Gunneridae</taxon>
        <taxon>Pentapetalae</taxon>
        <taxon>asterids</taxon>
        <taxon>Cornales</taxon>
        <taxon>Nyssaceae</taxon>
        <taxon>Davidia</taxon>
    </lineage>
</organism>
<feature type="compositionally biased region" description="Basic and acidic residues" evidence="2">
    <location>
        <begin position="151"/>
        <end position="169"/>
    </location>
</feature>
<dbReference type="InterPro" id="IPR036869">
    <property type="entry name" value="J_dom_sf"/>
</dbReference>
<feature type="region of interest" description="Disordered" evidence="2">
    <location>
        <begin position="61"/>
        <end position="80"/>
    </location>
</feature>
<evidence type="ECO:0000256" key="1">
    <source>
        <dbReference type="SAM" id="Coils"/>
    </source>
</evidence>
<dbReference type="SUPFAM" id="SSF46565">
    <property type="entry name" value="Chaperone J-domain"/>
    <property type="match status" value="1"/>
</dbReference>
<feature type="compositionally biased region" description="Basic and acidic residues" evidence="2">
    <location>
        <begin position="250"/>
        <end position="266"/>
    </location>
</feature>
<dbReference type="PANTHER" id="PTHR36335:SF1">
    <property type="entry name" value="CHAPERONE DNAJ-DOMAIN SUPERFAMILY PROTEIN"/>
    <property type="match status" value="1"/>
</dbReference>
<evidence type="ECO:0000256" key="2">
    <source>
        <dbReference type="SAM" id="MobiDB-lite"/>
    </source>
</evidence>
<evidence type="ECO:0000313" key="4">
    <source>
        <dbReference type="EMBL" id="MPA53146.1"/>
    </source>
</evidence>
<feature type="domain" description="J" evidence="3">
    <location>
        <begin position="473"/>
        <end position="538"/>
    </location>
</feature>
<dbReference type="AlphaFoldDB" id="A0A5B7ABK2"/>
<accession>A0A5B7ABK2</accession>
<proteinExistence type="predicted"/>
<feature type="coiled-coil region" evidence="1">
    <location>
        <begin position="370"/>
        <end position="443"/>
    </location>
</feature>
<dbReference type="PROSITE" id="PS50076">
    <property type="entry name" value="DNAJ_2"/>
    <property type="match status" value="1"/>
</dbReference>
<dbReference type="CDD" id="cd06257">
    <property type="entry name" value="DnaJ"/>
    <property type="match status" value="1"/>
</dbReference>
<protein>
    <recommendedName>
        <fullName evidence="3">J domain-containing protein</fullName>
    </recommendedName>
</protein>
<reference evidence="4" key="1">
    <citation type="submission" date="2019-08" db="EMBL/GenBank/DDBJ databases">
        <title>Reference gene set and small RNA set construction with multiple tissues from Davidia involucrata Baill.</title>
        <authorList>
            <person name="Yang H."/>
            <person name="Zhou C."/>
            <person name="Li G."/>
            <person name="Wang J."/>
            <person name="Gao P."/>
            <person name="Wang M."/>
            <person name="Wang R."/>
            <person name="Zhao Y."/>
        </authorList>
    </citation>
    <scope>NUCLEOTIDE SEQUENCE</scope>
    <source>
        <tissue evidence="4">Mixed with DoveR01_LX</tissue>
    </source>
</reference>
<sequence length="538" mass="61206">MEGSFGKLREQWEKAVLKRKYDVRNSRSGMGDQAGASGFHTTHQNVEVENMPEQCTKSPAYSGTSNCCHEKENPSPSIATGDGNLGSTFCNPMKTPFSDFDLKSTEKTKFSHSKANIQEGGESSTADSPFNHAEQQTHKHVERGSSSFCNEEERSSQSSTQEKENKQDNYAKNCSQNKVKTPLAEPCLLNSEPSFDVKFGHSASLPDEEASLCKSQHSVETMVDHGRVAFRNKGEKFQQTPSMCNSHFPNESKQERNSSISKEKSVSGEPLFWNTQPSDETQVNHGVAPDDGVRTVPEEGSLEKGKSVPEEPSFCNTHCNEAQIKQRKSCLVETKEIFVEPMSNSQQLDERDNQLHNQDGDVMHTAQSCIINEREKLKETDEYKQALEEEWASRQRELQIQAKEAQQLRQLRKRRKAESMRLLDMERRQKQRVEEMRETQKKDEENMNLKEQLRAEVRKELIKLEMTCPDMASLLRGLGIHVGSGLHPPPHEVRAAYKRALLNFHPDRASRSDIRQLVEAEEKFKLISRMKEKFLLTS</sequence>
<dbReference type="InterPro" id="IPR001623">
    <property type="entry name" value="DnaJ_domain"/>
</dbReference>
<dbReference type="PANTHER" id="PTHR36335">
    <property type="entry name" value="CHAPERONE DNAJ-DOMAIN SUPERFAMILY PROTEIN"/>
    <property type="match status" value="1"/>
</dbReference>
<gene>
    <name evidence="4" type="ORF">Din_022587</name>
</gene>
<name>A0A5B7ABK2_DAVIN</name>